<dbReference type="InterPro" id="IPR016193">
    <property type="entry name" value="Cytidine_deaminase-like"/>
</dbReference>
<dbReference type="GO" id="GO:0052717">
    <property type="term" value="F:tRNA-specific adenosine-34 deaminase activity"/>
    <property type="evidence" value="ECO:0007669"/>
    <property type="project" value="UniProtKB-EC"/>
</dbReference>
<dbReference type="PANTHER" id="PTHR11079:SF202">
    <property type="entry name" value="TRNA-SPECIFIC ADENOSINE DEAMINASE"/>
    <property type="match status" value="1"/>
</dbReference>
<dbReference type="InterPro" id="IPR058535">
    <property type="entry name" value="MafB19-deam"/>
</dbReference>
<dbReference type="HAMAP" id="MF_00972">
    <property type="entry name" value="tRNA_aden_deaminase"/>
    <property type="match status" value="1"/>
</dbReference>
<comment type="similarity">
    <text evidence="1">Belongs to the cytidine and deoxycytidylate deaminase family. ADAT2 subfamily.</text>
</comment>
<evidence type="ECO:0000256" key="5">
    <source>
        <dbReference type="ARBA" id="ARBA00022801"/>
    </source>
</evidence>
<evidence type="ECO:0000256" key="1">
    <source>
        <dbReference type="ARBA" id="ARBA00010669"/>
    </source>
</evidence>
<dbReference type="Gene3D" id="3.40.140.10">
    <property type="entry name" value="Cytidine Deaminase, domain 2"/>
    <property type="match status" value="1"/>
</dbReference>
<feature type="binding site" evidence="8">
    <location>
        <position position="87"/>
    </location>
    <ligand>
        <name>Zn(2+)</name>
        <dbReference type="ChEBI" id="CHEBI:29105"/>
        <note>catalytic</note>
    </ligand>
</feature>
<dbReference type="PANTHER" id="PTHR11079">
    <property type="entry name" value="CYTOSINE DEAMINASE FAMILY MEMBER"/>
    <property type="match status" value="1"/>
</dbReference>
<evidence type="ECO:0000259" key="9">
    <source>
        <dbReference type="PROSITE" id="PS51747"/>
    </source>
</evidence>
<keyword evidence="11" id="KW-1185">Reference proteome</keyword>
<name>A0ABU5Q4M7_9BACT</name>
<dbReference type="PROSITE" id="PS00903">
    <property type="entry name" value="CYT_DCMP_DEAMINASES_1"/>
    <property type="match status" value="1"/>
</dbReference>
<dbReference type="Proteomes" id="UP001302949">
    <property type="component" value="Unassembled WGS sequence"/>
</dbReference>
<evidence type="ECO:0000256" key="3">
    <source>
        <dbReference type="ARBA" id="ARBA00022694"/>
    </source>
</evidence>
<evidence type="ECO:0000256" key="2">
    <source>
        <dbReference type="ARBA" id="ARBA00011738"/>
    </source>
</evidence>
<evidence type="ECO:0000313" key="10">
    <source>
        <dbReference type="EMBL" id="MEA5137527.1"/>
    </source>
</evidence>
<evidence type="ECO:0000256" key="6">
    <source>
        <dbReference type="ARBA" id="ARBA00022833"/>
    </source>
</evidence>
<dbReference type="InterPro" id="IPR028883">
    <property type="entry name" value="tRNA_aden_deaminase"/>
</dbReference>
<keyword evidence="6 8" id="KW-0862">Zinc</keyword>
<proteinExistence type="inferred from homology"/>
<comment type="caution">
    <text evidence="10">The sequence shown here is derived from an EMBL/GenBank/DDBJ whole genome shotgun (WGS) entry which is preliminary data.</text>
</comment>
<organism evidence="10 11">
    <name type="scientific">Arcicella rigui</name>
    <dbReference type="NCBI Taxonomy" id="797020"/>
    <lineage>
        <taxon>Bacteria</taxon>
        <taxon>Pseudomonadati</taxon>
        <taxon>Bacteroidota</taxon>
        <taxon>Cytophagia</taxon>
        <taxon>Cytophagales</taxon>
        <taxon>Flectobacillaceae</taxon>
        <taxon>Arcicella</taxon>
    </lineage>
</organism>
<dbReference type="EC" id="3.5.4.33" evidence="8"/>
<sequence>MQFSDEYFMRIALQQAEIAFDEGEIPVGAIVVCQNQIIAKAHNQTERLNDVTAHAEMLAITSAAQTLGSKYLKDCTLYVTLEPCVMCGGAIFWSQLSKIVWGASDAKRGFQRVQPSIVHPKSRVVLNVLQSECEEILKRFFEKLRT</sequence>
<evidence type="ECO:0000256" key="8">
    <source>
        <dbReference type="HAMAP-Rule" id="MF_00972"/>
    </source>
</evidence>
<dbReference type="EMBL" id="JAYFUM010000001">
    <property type="protein sequence ID" value="MEA5137527.1"/>
    <property type="molecule type" value="Genomic_DNA"/>
</dbReference>
<evidence type="ECO:0000256" key="4">
    <source>
        <dbReference type="ARBA" id="ARBA00022723"/>
    </source>
</evidence>
<evidence type="ECO:0000313" key="11">
    <source>
        <dbReference type="Proteomes" id="UP001302949"/>
    </source>
</evidence>
<keyword evidence="4 8" id="KW-0479">Metal-binding</keyword>
<evidence type="ECO:0000256" key="7">
    <source>
        <dbReference type="ARBA" id="ARBA00048045"/>
    </source>
</evidence>
<comment type="cofactor">
    <cofactor evidence="8">
        <name>Zn(2+)</name>
        <dbReference type="ChEBI" id="CHEBI:29105"/>
    </cofactor>
    <text evidence="8">Binds 1 zinc ion per subunit.</text>
</comment>
<keyword evidence="3 8" id="KW-0819">tRNA processing</keyword>
<protein>
    <recommendedName>
        <fullName evidence="8">tRNA-specific adenosine deaminase</fullName>
        <ecNumber evidence="8">3.5.4.33</ecNumber>
    </recommendedName>
</protein>
<dbReference type="CDD" id="cd01285">
    <property type="entry name" value="nucleoside_deaminase"/>
    <property type="match status" value="1"/>
</dbReference>
<reference evidence="10 11" key="1">
    <citation type="submission" date="2023-12" db="EMBL/GenBank/DDBJ databases">
        <title>Novel species of the genus Arcicella isolated from rivers.</title>
        <authorList>
            <person name="Lu H."/>
        </authorList>
    </citation>
    <scope>NUCLEOTIDE SEQUENCE [LARGE SCALE GENOMIC DNA]</scope>
    <source>
        <strain evidence="10 11">KCTC 23307</strain>
    </source>
</reference>
<feature type="active site" description="Proton donor" evidence="8">
    <location>
        <position position="56"/>
    </location>
</feature>
<dbReference type="SUPFAM" id="SSF53927">
    <property type="entry name" value="Cytidine deaminase-like"/>
    <property type="match status" value="1"/>
</dbReference>
<dbReference type="PROSITE" id="PS51747">
    <property type="entry name" value="CYT_DCMP_DEAMINASES_2"/>
    <property type="match status" value="1"/>
</dbReference>
<feature type="binding site" evidence="8">
    <location>
        <position position="84"/>
    </location>
    <ligand>
        <name>Zn(2+)</name>
        <dbReference type="ChEBI" id="CHEBI:29105"/>
        <note>catalytic</note>
    </ligand>
</feature>
<feature type="binding site" evidence="8">
    <location>
        <position position="54"/>
    </location>
    <ligand>
        <name>Zn(2+)</name>
        <dbReference type="ChEBI" id="CHEBI:29105"/>
        <note>catalytic</note>
    </ligand>
</feature>
<feature type="domain" description="CMP/dCMP-type deaminase" evidence="9">
    <location>
        <begin position="3"/>
        <end position="113"/>
    </location>
</feature>
<dbReference type="RefSeq" id="WP_323294714.1">
    <property type="nucleotide sequence ID" value="NZ_JAYFUM010000001.1"/>
</dbReference>
<gene>
    <name evidence="8" type="primary">tadA</name>
    <name evidence="10" type="ORF">VB248_00190</name>
</gene>
<keyword evidence="5 8" id="KW-0378">Hydrolase</keyword>
<dbReference type="InterPro" id="IPR002125">
    <property type="entry name" value="CMP_dCMP_dom"/>
</dbReference>
<dbReference type="InterPro" id="IPR016192">
    <property type="entry name" value="APOBEC/CMP_deaminase_Zn-bd"/>
</dbReference>
<comment type="subunit">
    <text evidence="2 8">Homodimer.</text>
</comment>
<comment type="catalytic activity">
    <reaction evidence="7 8">
        <text>adenosine(34) in tRNA + H2O + H(+) = inosine(34) in tRNA + NH4(+)</text>
        <dbReference type="Rhea" id="RHEA:43168"/>
        <dbReference type="Rhea" id="RHEA-COMP:10373"/>
        <dbReference type="Rhea" id="RHEA-COMP:10374"/>
        <dbReference type="ChEBI" id="CHEBI:15377"/>
        <dbReference type="ChEBI" id="CHEBI:15378"/>
        <dbReference type="ChEBI" id="CHEBI:28938"/>
        <dbReference type="ChEBI" id="CHEBI:74411"/>
        <dbReference type="ChEBI" id="CHEBI:82852"/>
        <dbReference type="EC" id="3.5.4.33"/>
    </reaction>
</comment>
<dbReference type="Pfam" id="PF14437">
    <property type="entry name" value="MafB19-deam"/>
    <property type="match status" value="1"/>
</dbReference>
<comment type="function">
    <text evidence="8">Catalyzes the deamination of adenosine to inosine at the wobble position 34 of tRNA(Arg2).</text>
</comment>
<accession>A0ABU5Q4M7</accession>